<feature type="compositionally biased region" description="Acidic residues" evidence="1">
    <location>
        <begin position="223"/>
        <end position="259"/>
    </location>
</feature>
<sequence length="271" mass="31847">MAVSSLFDERPIWPKVCISERLANMGLKFGDHMLKRLLFRVVYYFKRGPFHRFWIRKGYDPRKDPESRIYQIIDIRVPYALRGYCDAASGACLSCILGYNSCAVLYQSFVRSLARQCIVKRQIYFQLFELVDDYIQQEIRKPPQEKECNHLTGWFKKEGLDSLRAHVTLRLMSVHSSDGAENPLRVLSRRFRRCKKMRYHVNLKSGEENESQVNQELPGEENKVEEEEEDEENESEDEEGEEEDEESVSDDEGEEELNTDDPSYLARTMSF</sequence>
<keyword evidence="4" id="KW-1185">Reference proteome</keyword>
<accession>A0A9Q1GWF8</accession>
<feature type="domain" description="Transcription factor IIIC subunit 5 HTH" evidence="2">
    <location>
        <begin position="3"/>
        <end position="76"/>
    </location>
</feature>
<evidence type="ECO:0000313" key="4">
    <source>
        <dbReference type="Proteomes" id="UP001153076"/>
    </source>
</evidence>
<dbReference type="GO" id="GO:0006384">
    <property type="term" value="P:transcription initiation at RNA polymerase III promoter"/>
    <property type="evidence" value="ECO:0007669"/>
    <property type="project" value="InterPro"/>
</dbReference>
<dbReference type="GO" id="GO:0000127">
    <property type="term" value="C:transcription factor TFIIIC complex"/>
    <property type="evidence" value="ECO:0007669"/>
    <property type="project" value="InterPro"/>
</dbReference>
<reference evidence="3" key="1">
    <citation type="submission" date="2022-04" db="EMBL/GenBank/DDBJ databases">
        <title>Carnegiea gigantea Genome sequencing and assembly v2.</title>
        <authorList>
            <person name="Copetti D."/>
            <person name="Sanderson M.J."/>
            <person name="Burquez A."/>
            <person name="Wojciechowski M.F."/>
        </authorList>
    </citation>
    <scope>NUCLEOTIDE SEQUENCE</scope>
    <source>
        <strain evidence="3">SGP5-SGP5p</strain>
        <tissue evidence="3">Aerial part</tissue>
    </source>
</reference>
<dbReference type="PANTHER" id="PTHR13230">
    <property type="entry name" value="GENERAL TRANSCRIPTION FACTOR IIIC, POLYPEPTIDE 5"/>
    <property type="match status" value="1"/>
</dbReference>
<dbReference type="EMBL" id="JAKOGI010001401">
    <property type="protein sequence ID" value="KAJ8425798.1"/>
    <property type="molecule type" value="Genomic_DNA"/>
</dbReference>
<protein>
    <recommendedName>
        <fullName evidence="2">Transcription factor IIIC subunit 5 HTH domain-containing protein</fullName>
    </recommendedName>
</protein>
<evidence type="ECO:0000256" key="1">
    <source>
        <dbReference type="SAM" id="MobiDB-lite"/>
    </source>
</evidence>
<proteinExistence type="predicted"/>
<dbReference type="AlphaFoldDB" id="A0A9Q1GWF8"/>
<dbReference type="InterPro" id="IPR040454">
    <property type="entry name" value="TF_IIIC_Tfc1/Sfc1"/>
</dbReference>
<dbReference type="Proteomes" id="UP001153076">
    <property type="component" value="Unassembled WGS sequence"/>
</dbReference>
<organism evidence="3 4">
    <name type="scientific">Carnegiea gigantea</name>
    <dbReference type="NCBI Taxonomy" id="171969"/>
    <lineage>
        <taxon>Eukaryota</taxon>
        <taxon>Viridiplantae</taxon>
        <taxon>Streptophyta</taxon>
        <taxon>Embryophyta</taxon>
        <taxon>Tracheophyta</taxon>
        <taxon>Spermatophyta</taxon>
        <taxon>Magnoliopsida</taxon>
        <taxon>eudicotyledons</taxon>
        <taxon>Gunneridae</taxon>
        <taxon>Pentapetalae</taxon>
        <taxon>Caryophyllales</taxon>
        <taxon>Cactineae</taxon>
        <taxon>Cactaceae</taxon>
        <taxon>Cactoideae</taxon>
        <taxon>Echinocereeae</taxon>
        <taxon>Carnegiea</taxon>
    </lineage>
</organism>
<gene>
    <name evidence="3" type="ORF">Cgig2_023731</name>
</gene>
<dbReference type="InterPro" id="IPR019136">
    <property type="entry name" value="TF_IIIC_su-5_HTH"/>
</dbReference>
<evidence type="ECO:0000259" key="2">
    <source>
        <dbReference type="Pfam" id="PF09734"/>
    </source>
</evidence>
<dbReference type="GO" id="GO:0001003">
    <property type="term" value="F:RNA polymerase III type 2 promoter sequence-specific DNA binding"/>
    <property type="evidence" value="ECO:0007669"/>
    <property type="project" value="TreeGrafter"/>
</dbReference>
<dbReference type="GO" id="GO:0001002">
    <property type="term" value="F:RNA polymerase III type 1 promoter sequence-specific DNA binding"/>
    <property type="evidence" value="ECO:0007669"/>
    <property type="project" value="TreeGrafter"/>
</dbReference>
<name>A0A9Q1GWF8_9CARY</name>
<comment type="caution">
    <text evidence="3">The sequence shown here is derived from an EMBL/GenBank/DDBJ whole genome shotgun (WGS) entry which is preliminary data.</text>
</comment>
<evidence type="ECO:0000313" key="3">
    <source>
        <dbReference type="EMBL" id="KAJ8425798.1"/>
    </source>
</evidence>
<dbReference type="OrthoDB" id="5598268at2759"/>
<dbReference type="PANTHER" id="PTHR13230:SF5">
    <property type="entry name" value="GENERAL TRANSCRIPTION FACTOR 3C POLYPEPTIDE 5"/>
    <property type="match status" value="1"/>
</dbReference>
<feature type="region of interest" description="Disordered" evidence="1">
    <location>
        <begin position="204"/>
        <end position="271"/>
    </location>
</feature>
<dbReference type="Pfam" id="PF09734">
    <property type="entry name" value="Tau95"/>
    <property type="match status" value="1"/>
</dbReference>